<dbReference type="AlphaFoldDB" id="A0A5P1EKF6"/>
<keyword evidence="4" id="KW-1185">Reference proteome</keyword>
<dbReference type="Proteomes" id="UP000243459">
    <property type="component" value="Chromosome 6"/>
</dbReference>
<sequence>MFDEIHQPNLISITAMACAYSTSNQPSDSLRLIQSAMYSGFALNLDALTITFSTCCKLGRLNTFMEVHVFVIKGGYEIDLFVSTELIGVYGDKCELSLAHRLFNKIPVRNVVAWNVIVQQYIKHGFHEKAEELFGDMMDMHVVSWNTMISGFCRAGLYAKAVALFHEMKLSKMKPNEVTMRIVLSACSELGALDMGIWVSMCTYLAEMFLQ</sequence>
<dbReference type="FunFam" id="1.25.40.10:FF:000393">
    <property type="entry name" value="Pentatricopeptide repeat-containing protein At1g20230"/>
    <property type="match status" value="1"/>
</dbReference>
<evidence type="ECO:0000313" key="4">
    <source>
        <dbReference type="Proteomes" id="UP000243459"/>
    </source>
</evidence>
<dbReference type="EMBL" id="CM007386">
    <property type="protein sequence ID" value="ONK66452.1"/>
    <property type="molecule type" value="Genomic_DNA"/>
</dbReference>
<dbReference type="InterPro" id="IPR002885">
    <property type="entry name" value="PPR_rpt"/>
</dbReference>
<reference evidence="4" key="1">
    <citation type="journal article" date="2017" name="Nat. Commun.">
        <title>The asparagus genome sheds light on the origin and evolution of a young Y chromosome.</title>
        <authorList>
            <person name="Harkess A."/>
            <person name="Zhou J."/>
            <person name="Xu C."/>
            <person name="Bowers J.E."/>
            <person name="Van der Hulst R."/>
            <person name="Ayyampalayam S."/>
            <person name="Mercati F."/>
            <person name="Riccardi P."/>
            <person name="McKain M.R."/>
            <person name="Kakrana A."/>
            <person name="Tang H."/>
            <person name="Ray J."/>
            <person name="Groenendijk J."/>
            <person name="Arikit S."/>
            <person name="Mathioni S.M."/>
            <person name="Nakano M."/>
            <person name="Shan H."/>
            <person name="Telgmann-Rauber A."/>
            <person name="Kanno A."/>
            <person name="Yue Z."/>
            <person name="Chen H."/>
            <person name="Li W."/>
            <person name="Chen Y."/>
            <person name="Xu X."/>
            <person name="Zhang Y."/>
            <person name="Luo S."/>
            <person name="Chen H."/>
            <person name="Gao J."/>
            <person name="Mao Z."/>
            <person name="Pires J.C."/>
            <person name="Luo M."/>
            <person name="Kudrna D."/>
            <person name="Wing R.A."/>
            <person name="Meyers B.C."/>
            <person name="Yi K."/>
            <person name="Kong H."/>
            <person name="Lavrijsen P."/>
            <person name="Sunseri F."/>
            <person name="Falavigna A."/>
            <person name="Ye Y."/>
            <person name="Leebens-Mack J.H."/>
            <person name="Chen G."/>
        </authorList>
    </citation>
    <scope>NUCLEOTIDE SEQUENCE [LARGE SCALE GENOMIC DNA]</scope>
    <source>
        <strain evidence="4">cv. DH0086</strain>
    </source>
</reference>
<dbReference type="Gramene" id="ONK66452">
    <property type="protein sequence ID" value="ONK66452"/>
    <property type="gene ID" value="A4U43_C06F8180"/>
</dbReference>
<organism evidence="3 4">
    <name type="scientific">Asparagus officinalis</name>
    <name type="common">Garden asparagus</name>
    <dbReference type="NCBI Taxonomy" id="4686"/>
    <lineage>
        <taxon>Eukaryota</taxon>
        <taxon>Viridiplantae</taxon>
        <taxon>Streptophyta</taxon>
        <taxon>Embryophyta</taxon>
        <taxon>Tracheophyta</taxon>
        <taxon>Spermatophyta</taxon>
        <taxon>Magnoliopsida</taxon>
        <taxon>Liliopsida</taxon>
        <taxon>Asparagales</taxon>
        <taxon>Asparagaceae</taxon>
        <taxon>Asparagoideae</taxon>
        <taxon>Asparagus</taxon>
    </lineage>
</organism>
<dbReference type="InterPro" id="IPR011990">
    <property type="entry name" value="TPR-like_helical_dom_sf"/>
</dbReference>
<feature type="repeat" description="PPR" evidence="2">
    <location>
        <begin position="141"/>
        <end position="175"/>
    </location>
</feature>
<dbReference type="Pfam" id="PF13041">
    <property type="entry name" value="PPR_2"/>
    <property type="match status" value="1"/>
</dbReference>
<dbReference type="GO" id="GO:0009451">
    <property type="term" value="P:RNA modification"/>
    <property type="evidence" value="ECO:0007669"/>
    <property type="project" value="InterPro"/>
</dbReference>
<accession>A0A5P1EKF6</accession>
<name>A0A5P1EKF6_ASPOF</name>
<gene>
    <name evidence="3" type="ORF">A4U43_C06F8180</name>
</gene>
<dbReference type="NCBIfam" id="TIGR00756">
    <property type="entry name" value="PPR"/>
    <property type="match status" value="2"/>
</dbReference>
<feature type="repeat" description="PPR" evidence="2">
    <location>
        <begin position="110"/>
        <end position="140"/>
    </location>
</feature>
<dbReference type="Gene3D" id="1.25.40.10">
    <property type="entry name" value="Tetratricopeptide repeat domain"/>
    <property type="match status" value="2"/>
</dbReference>
<keyword evidence="1" id="KW-0677">Repeat</keyword>
<dbReference type="PANTHER" id="PTHR47926">
    <property type="entry name" value="PENTATRICOPEPTIDE REPEAT-CONTAINING PROTEIN"/>
    <property type="match status" value="1"/>
</dbReference>
<proteinExistence type="predicted"/>
<dbReference type="GO" id="GO:0003723">
    <property type="term" value="F:RNA binding"/>
    <property type="evidence" value="ECO:0007669"/>
    <property type="project" value="InterPro"/>
</dbReference>
<evidence type="ECO:0000256" key="1">
    <source>
        <dbReference type="ARBA" id="ARBA00022737"/>
    </source>
</evidence>
<dbReference type="Pfam" id="PF01535">
    <property type="entry name" value="PPR"/>
    <property type="match status" value="1"/>
</dbReference>
<dbReference type="InterPro" id="IPR046960">
    <property type="entry name" value="PPR_At4g14850-like_plant"/>
</dbReference>
<dbReference type="OMA" id="ITAMACA"/>
<dbReference type="PANTHER" id="PTHR47926:SF340">
    <property type="entry name" value="PENTATRICOPEPTIDE REPEAT-CONTAINING PROTEIN"/>
    <property type="match status" value="1"/>
</dbReference>
<evidence type="ECO:0000256" key="2">
    <source>
        <dbReference type="PROSITE-ProRule" id="PRU00708"/>
    </source>
</evidence>
<evidence type="ECO:0000313" key="3">
    <source>
        <dbReference type="EMBL" id="ONK66452.1"/>
    </source>
</evidence>
<evidence type="ECO:0008006" key="5">
    <source>
        <dbReference type="Google" id="ProtNLM"/>
    </source>
</evidence>
<protein>
    <recommendedName>
        <fullName evidence="5">Pentatricopeptide repeat-containing protein</fullName>
    </recommendedName>
</protein>
<dbReference type="PROSITE" id="PS51375">
    <property type="entry name" value="PPR"/>
    <property type="match status" value="2"/>
</dbReference>